<dbReference type="OrthoDB" id="9810895at2"/>
<dbReference type="AlphaFoldDB" id="A0A2P7BKB8"/>
<keyword evidence="3" id="KW-1185">Reference proteome</keyword>
<accession>A0A2P7BKB8</accession>
<keyword evidence="1" id="KW-0732">Signal</keyword>
<dbReference type="EMBL" id="PGGM01000001">
    <property type="protein sequence ID" value="PSH66907.1"/>
    <property type="molecule type" value="Genomic_DNA"/>
</dbReference>
<protein>
    <submittedName>
        <fullName evidence="2">Uncharacterized protein</fullName>
    </submittedName>
</protein>
<gene>
    <name evidence="2" type="ORF">CU103_00530</name>
</gene>
<evidence type="ECO:0000313" key="3">
    <source>
        <dbReference type="Proteomes" id="UP000241764"/>
    </source>
</evidence>
<dbReference type="RefSeq" id="WP_106661981.1">
    <property type="nucleotide sequence ID" value="NZ_PGGM01000001.1"/>
</dbReference>
<feature type="signal peptide" evidence="1">
    <location>
        <begin position="1"/>
        <end position="20"/>
    </location>
</feature>
<proteinExistence type="predicted"/>
<dbReference type="Proteomes" id="UP000241764">
    <property type="component" value="Unassembled WGS sequence"/>
</dbReference>
<comment type="caution">
    <text evidence="2">The sequence shown here is derived from an EMBL/GenBank/DDBJ whole genome shotgun (WGS) entry which is preliminary data.</text>
</comment>
<organism evidence="2 3">
    <name type="scientific">Phyllobacterium sophorae</name>
    <dbReference type="NCBI Taxonomy" id="1520277"/>
    <lineage>
        <taxon>Bacteria</taxon>
        <taxon>Pseudomonadati</taxon>
        <taxon>Pseudomonadota</taxon>
        <taxon>Alphaproteobacteria</taxon>
        <taxon>Hyphomicrobiales</taxon>
        <taxon>Phyllobacteriaceae</taxon>
        <taxon>Phyllobacterium</taxon>
    </lineage>
</organism>
<name>A0A2P7BKB8_9HYPH</name>
<reference evidence="3" key="1">
    <citation type="submission" date="2017-11" db="EMBL/GenBank/DDBJ databases">
        <authorList>
            <person name="Kuznetsova I."/>
            <person name="Sazanova A."/>
            <person name="Chirak E."/>
            <person name="Safronova V."/>
            <person name="Willems A."/>
        </authorList>
    </citation>
    <scope>NUCLEOTIDE SEQUENCE [LARGE SCALE GENOMIC DNA]</scope>
    <source>
        <strain evidence="3">CCBAU 03422</strain>
    </source>
</reference>
<evidence type="ECO:0000313" key="2">
    <source>
        <dbReference type="EMBL" id="PSH66907.1"/>
    </source>
</evidence>
<sequence>MKRIYTHRMMMFVFAMALEAAGFTAAARAEILACAKHAEIAEYLKSEFQELQGAYGLVGDKAILELYLSAKGATWTIIVTDVSGKSCILAAGESWEQRPDVAMLKM</sequence>
<feature type="chain" id="PRO_5015202040" evidence="1">
    <location>
        <begin position="21"/>
        <end position="106"/>
    </location>
</feature>
<evidence type="ECO:0000256" key="1">
    <source>
        <dbReference type="SAM" id="SignalP"/>
    </source>
</evidence>